<evidence type="ECO:0000259" key="3">
    <source>
        <dbReference type="Pfam" id="PF07731"/>
    </source>
</evidence>
<sequence length="132" mass="14818">MLGQVDGDGPELARRCYLEEMMSGRGARPRRARAAGARLRVASNGSVHVYDLKNDAEMDHPFHLHGAFFQVLARDDVPLAGDELANKDTVILPQRSTVRIVTRFDEPGMWMYHCHILEHAERGMMGEIHVAP</sequence>
<proteinExistence type="predicted"/>
<evidence type="ECO:0000256" key="1">
    <source>
        <dbReference type="ARBA" id="ARBA00022723"/>
    </source>
</evidence>
<dbReference type="Gene3D" id="2.60.40.420">
    <property type="entry name" value="Cupredoxins - blue copper proteins"/>
    <property type="match status" value="1"/>
</dbReference>
<evidence type="ECO:0000256" key="2">
    <source>
        <dbReference type="ARBA" id="ARBA00023002"/>
    </source>
</evidence>
<keyword evidence="2" id="KW-0560">Oxidoreductase</keyword>
<dbReference type="EMBL" id="MH908920">
    <property type="protein sequence ID" value="AYM54296.1"/>
    <property type="molecule type" value="Genomic_DNA"/>
</dbReference>
<reference evidence="4" key="1">
    <citation type="journal article" date="2018" name="J. Ind. Microbiol. Biotechnol.">
        <title>Genome mining reveals uncommon alkylpyrones as type III PKS products from myxobacteria.</title>
        <authorList>
            <person name="Hug J.J."/>
            <person name="Panter F."/>
            <person name="Krug D."/>
            <person name="Muller R."/>
        </authorList>
    </citation>
    <scope>NUCLEOTIDE SEQUENCE</scope>
    <source>
        <strain evidence="4">So ce1128</strain>
    </source>
</reference>
<dbReference type="GO" id="GO:0005507">
    <property type="term" value="F:copper ion binding"/>
    <property type="evidence" value="ECO:0007669"/>
    <property type="project" value="InterPro"/>
</dbReference>
<dbReference type="InterPro" id="IPR011706">
    <property type="entry name" value="Cu-oxidase_C"/>
</dbReference>
<evidence type="ECO:0000313" key="4">
    <source>
        <dbReference type="EMBL" id="AYM54296.1"/>
    </source>
</evidence>
<dbReference type="PROSITE" id="PS00080">
    <property type="entry name" value="MULTICOPPER_OXIDASE2"/>
    <property type="match status" value="1"/>
</dbReference>
<protein>
    <recommendedName>
        <fullName evidence="3">Plastocyanin-like domain-containing protein</fullName>
    </recommendedName>
</protein>
<dbReference type="InterPro" id="IPR045087">
    <property type="entry name" value="Cu-oxidase_fam"/>
</dbReference>
<dbReference type="InterPro" id="IPR008972">
    <property type="entry name" value="Cupredoxin"/>
</dbReference>
<dbReference type="SUPFAM" id="SSF49503">
    <property type="entry name" value="Cupredoxins"/>
    <property type="match status" value="1"/>
</dbReference>
<keyword evidence="1" id="KW-0479">Metal-binding</keyword>
<dbReference type="Pfam" id="PF07731">
    <property type="entry name" value="Cu-oxidase_2"/>
    <property type="match status" value="1"/>
</dbReference>
<dbReference type="PROSITE" id="PS00079">
    <property type="entry name" value="MULTICOPPER_OXIDASE1"/>
    <property type="match status" value="1"/>
</dbReference>
<feature type="domain" description="Plastocyanin-like" evidence="3">
    <location>
        <begin position="41"/>
        <end position="131"/>
    </location>
</feature>
<accession>A0A3S7UZW1</accession>
<name>A0A3S7UZW1_SORCE</name>
<dbReference type="InterPro" id="IPR033138">
    <property type="entry name" value="Cu_oxidase_CS"/>
</dbReference>
<organism evidence="4">
    <name type="scientific">Sorangium cellulosum</name>
    <name type="common">Polyangium cellulosum</name>
    <dbReference type="NCBI Taxonomy" id="56"/>
    <lineage>
        <taxon>Bacteria</taxon>
        <taxon>Pseudomonadati</taxon>
        <taxon>Myxococcota</taxon>
        <taxon>Polyangia</taxon>
        <taxon>Polyangiales</taxon>
        <taxon>Polyangiaceae</taxon>
        <taxon>Sorangium</taxon>
    </lineage>
</organism>
<dbReference type="PANTHER" id="PTHR11709">
    <property type="entry name" value="MULTI-COPPER OXIDASE"/>
    <property type="match status" value="1"/>
</dbReference>
<dbReference type="AlphaFoldDB" id="A0A3S7UZW1"/>
<dbReference type="GO" id="GO:0016491">
    <property type="term" value="F:oxidoreductase activity"/>
    <property type="evidence" value="ECO:0007669"/>
    <property type="project" value="UniProtKB-KW"/>
</dbReference>
<dbReference type="InterPro" id="IPR002355">
    <property type="entry name" value="Cu_oxidase_Cu_BS"/>
</dbReference>